<dbReference type="Pfam" id="PF11187">
    <property type="entry name" value="Mbeg1-like"/>
    <property type="match status" value="1"/>
</dbReference>
<dbReference type="RefSeq" id="WP_136007754.1">
    <property type="nucleotide sequence ID" value="NZ_SRYR01000009.1"/>
</dbReference>
<gene>
    <name evidence="1" type="ORF">E5347_13490</name>
</gene>
<dbReference type="Proteomes" id="UP000306888">
    <property type="component" value="Unassembled WGS sequence"/>
</dbReference>
<dbReference type="SUPFAM" id="SSF53474">
    <property type="entry name" value="alpha/beta-Hydrolases"/>
    <property type="match status" value="1"/>
</dbReference>
<comment type="caution">
    <text evidence="1">The sequence shown here is derived from an EMBL/GenBank/DDBJ whole genome shotgun (WGS) entry which is preliminary data.</text>
</comment>
<evidence type="ECO:0000313" key="1">
    <source>
        <dbReference type="EMBL" id="TGY41178.1"/>
    </source>
</evidence>
<organism evidence="1 2">
    <name type="scientific">Clostridium sartagoforme</name>
    <dbReference type="NCBI Taxonomy" id="84031"/>
    <lineage>
        <taxon>Bacteria</taxon>
        <taxon>Bacillati</taxon>
        <taxon>Bacillota</taxon>
        <taxon>Clostridia</taxon>
        <taxon>Eubacteriales</taxon>
        <taxon>Clostridiaceae</taxon>
        <taxon>Clostridium</taxon>
    </lineage>
</organism>
<name>A0A4S2DGI5_9CLOT</name>
<reference evidence="1 2" key="1">
    <citation type="submission" date="2019-04" db="EMBL/GenBank/DDBJ databases">
        <title>Microbes associate with the intestines of laboratory mice.</title>
        <authorList>
            <person name="Navarre W."/>
            <person name="Wong E."/>
            <person name="Huang K."/>
            <person name="Tropini C."/>
            <person name="Ng K."/>
            <person name="Yu B."/>
        </authorList>
    </citation>
    <scope>NUCLEOTIDE SEQUENCE [LARGE SCALE GENOMIC DNA]</scope>
    <source>
        <strain evidence="1 2">NM50_B9-20</strain>
    </source>
</reference>
<dbReference type="InterPro" id="IPR029058">
    <property type="entry name" value="AB_hydrolase_fold"/>
</dbReference>
<proteinExistence type="predicted"/>
<dbReference type="AlphaFoldDB" id="A0A4S2DGI5"/>
<evidence type="ECO:0000313" key="2">
    <source>
        <dbReference type="Proteomes" id="UP000306888"/>
    </source>
</evidence>
<dbReference type="InterPro" id="IPR024499">
    <property type="entry name" value="Mbeg1-like"/>
</dbReference>
<protein>
    <submittedName>
        <fullName evidence="1">DUF2974 domain-containing protein</fullName>
    </submittedName>
</protein>
<accession>A0A4S2DGI5</accession>
<keyword evidence="2" id="KW-1185">Reference proteome</keyword>
<dbReference type="OrthoDB" id="9769481at2"/>
<dbReference type="Gene3D" id="3.40.50.1820">
    <property type="entry name" value="alpha/beta hydrolase"/>
    <property type="match status" value="1"/>
</dbReference>
<dbReference type="EMBL" id="SRYR01000009">
    <property type="protein sequence ID" value="TGY41178.1"/>
    <property type="molecule type" value="Genomic_DNA"/>
</dbReference>
<sequence length="542" mass="60422">MSSIKDITLGEFANLSYVDLPSELMAKIDSEIGVTLKELADSKIDYYLDREKSGEISYQEQDILNVLKKCQSGEYKDYKIKKYKNGNNKTGFVGYAIETKPGELIITSRGSEVPGESADKGWEDWIDNVQISTKYETDQQKAAKDFLNEVGLEYKSIYLTGHSKGGNNALYATIAADSDIRSKIENCVTFNAPGFSDKFMKDQKYVIDQLNKKGIFREYQGSSDLVSSIMNNVSMPLIINQRDLDKTFLERLKAFDDHYIYAMEIDGDTFILNNDGKKALIPVFVNNLVAGLTGTLTDKEIDEIISLVYNIINKDEDTGAVDIFKMILNSGVDISTAKIILLQVISEANVIYLKESPIALVSGIGYIADLYRDTRTFIYANISRTKNYIIDGLIKLGKSIGKVGLNNIKNKLNLGFKMSIASSIFTGNTSLTITDLIGGVISPNKCLVTIDDINTSLRVYKAELINIKEDLKKVDFAMNKLAQFGWSGEASQAFYSSKFIMIKSSMGKIESQLSYMVRHLEKAKKSFESIKLEEDALVGILA</sequence>